<reference evidence="2 3" key="1">
    <citation type="submission" date="2024-07" db="EMBL/GenBank/DDBJ databases">
        <authorList>
            <person name="Thanompreechachai J."/>
            <person name="Duangmal K."/>
        </authorList>
    </citation>
    <scope>NUCLEOTIDE SEQUENCE [LARGE SCALE GENOMIC DNA]</scope>
    <source>
        <strain evidence="2 3">LSe6-4</strain>
    </source>
</reference>
<keyword evidence="1" id="KW-0732">Signal</keyword>
<evidence type="ECO:0000313" key="3">
    <source>
        <dbReference type="Proteomes" id="UP001565927"/>
    </source>
</evidence>
<organism evidence="2 3">
    <name type="scientific">Kineococcus halophytocola</name>
    <dbReference type="NCBI Taxonomy" id="3234027"/>
    <lineage>
        <taxon>Bacteria</taxon>
        <taxon>Bacillati</taxon>
        <taxon>Actinomycetota</taxon>
        <taxon>Actinomycetes</taxon>
        <taxon>Kineosporiales</taxon>
        <taxon>Kineosporiaceae</taxon>
        <taxon>Kineococcus</taxon>
    </lineage>
</organism>
<gene>
    <name evidence="2" type="ORF">AB2L27_17950</name>
</gene>
<comment type="caution">
    <text evidence="2">The sequence shown here is derived from an EMBL/GenBank/DDBJ whole genome shotgun (WGS) entry which is preliminary data.</text>
</comment>
<name>A0ABV4H5T1_9ACTN</name>
<feature type="chain" id="PRO_5047419333" evidence="1">
    <location>
        <begin position="28"/>
        <end position="368"/>
    </location>
</feature>
<sequence length="368" mass="38211">MRKPLSLAAATALVAATVVSIAPAASAGTGPVTVTAKQRAVASAPRITSVPADSTPTGGWSGAPTGGVFGASSVWKTDVSSAPVAANSPALVANLAGQVQKYYGAAAFNVNSFGTSIYTVDASQPRIDVAWDNCQRKNYTPSGLLGEGGQFTQVPIPDDAVPAAGTDNHLAIYSPSSDQLWEFWKAKKVDGKWQACWGGRIDGVSTSRGHFDGHWGASATGLAVSGGAVLVKDAQAGVIDHALSLQLVNAALYTDFSWPAQRSDGQDKSPDAIPEGTRFRLDPSVDVDSLKLTPIAKMVARAAQKYGFIITDKGGAVAITAESPNAAKTSTGVNPWKSLMKGKPSYSIFANFPWDKMQALPADYGKNL</sequence>
<protein>
    <submittedName>
        <fullName evidence="2">DUF4124 domain-containing protein</fullName>
    </submittedName>
</protein>
<dbReference type="Proteomes" id="UP001565927">
    <property type="component" value="Unassembled WGS sequence"/>
</dbReference>
<proteinExistence type="predicted"/>
<accession>A0ABV4H5T1</accession>
<keyword evidence="3" id="KW-1185">Reference proteome</keyword>
<evidence type="ECO:0000256" key="1">
    <source>
        <dbReference type="SAM" id="SignalP"/>
    </source>
</evidence>
<dbReference type="EMBL" id="JBGFTU010000025">
    <property type="protein sequence ID" value="MEZ0166644.1"/>
    <property type="molecule type" value="Genomic_DNA"/>
</dbReference>
<feature type="signal peptide" evidence="1">
    <location>
        <begin position="1"/>
        <end position="27"/>
    </location>
</feature>
<dbReference type="RefSeq" id="WP_370442860.1">
    <property type="nucleotide sequence ID" value="NZ_JBGFTU010000025.1"/>
</dbReference>
<evidence type="ECO:0000313" key="2">
    <source>
        <dbReference type="EMBL" id="MEZ0166644.1"/>
    </source>
</evidence>